<dbReference type="AlphaFoldDB" id="A0A5C8PL89"/>
<dbReference type="PROSITE" id="PS51123">
    <property type="entry name" value="OMPA_2"/>
    <property type="match status" value="1"/>
</dbReference>
<dbReference type="InterPro" id="IPR050330">
    <property type="entry name" value="Bact_OuterMem_StrucFunc"/>
</dbReference>
<dbReference type="GO" id="GO:0009279">
    <property type="term" value="C:cell outer membrane"/>
    <property type="evidence" value="ECO:0007669"/>
    <property type="project" value="UniProtKB-SubCell"/>
</dbReference>
<evidence type="ECO:0000256" key="3">
    <source>
        <dbReference type="ARBA" id="ARBA00023237"/>
    </source>
</evidence>
<dbReference type="Pfam" id="PF00691">
    <property type="entry name" value="OmpA"/>
    <property type="match status" value="1"/>
</dbReference>
<accession>A0A5C8PL89</accession>
<reference evidence="8 9" key="1">
    <citation type="submission" date="2019-06" db="EMBL/GenBank/DDBJ databases">
        <title>New taxonomy in bacterial strain CC-CFT640, isolated from vineyard.</title>
        <authorList>
            <person name="Lin S.-Y."/>
            <person name="Tsai C.-F."/>
            <person name="Young C.-C."/>
        </authorList>
    </citation>
    <scope>NUCLEOTIDE SEQUENCE [LARGE SCALE GENOMIC DNA]</scope>
    <source>
        <strain evidence="8 9">CC-CFT640</strain>
    </source>
</reference>
<feature type="domain" description="OmpA-like" evidence="7">
    <location>
        <begin position="188"/>
        <end position="303"/>
    </location>
</feature>
<protein>
    <submittedName>
        <fullName evidence="8">OmpA family protein</fullName>
    </submittedName>
</protein>
<evidence type="ECO:0000259" key="7">
    <source>
        <dbReference type="PROSITE" id="PS51123"/>
    </source>
</evidence>
<gene>
    <name evidence="8" type="ORF">FHP25_15315</name>
</gene>
<name>A0A5C8PL89_9HYPH</name>
<keyword evidence="5" id="KW-0175">Coiled coil</keyword>
<evidence type="ECO:0000256" key="6">
    <source>
        <dbReference type="SAM" id="Phobius"/>
    </source>
</evidence>
<organism evidence="8 9">
    <name type="scientific">Vineibacter terrae</name>
    <dbReference type="NCBI Taxonomy" id="2586908"/>
    <lineage>
        <taxon>Bacteria</taxon>
        <taxon>Pseudomonadati</taxon>
        <taxon>Pseudomonadota</taxon>
        <taxon>Alphaproteobacteria</taxon>
        <taxon>Hyphomicrobiales</taxon>
        <taxon>Vineibacter</taxon>
    </lineage>
</organism>
<keyword evidence="6" id="KW-1133">Transmembrane helix</keyword>
<keyword evidence="9" id="KW-1185">Reference proteome</keyword>
<dbReference type="InterPro" id="IPR036737">
    <property type="entry name" value="OmpA-like_sf"/>
</dbReference>
<evidence type="ECO:0000256" key="1">
    <source>
        <dbReference type="ARBA" id="ARBA00004442"/>
    </source>
</evidence>
<comment type="subcellular location">
    <subcellularLocation>
        <location evidence="1">Cell outer membrane</location>
    </subcellularLocation>
</comment>
<keyword evidence="3" id="KW-0998">Cell outer membrane</keyword>
<evidence type="ECO:0000256" key="4">
    <source>
        <dbReference type="PROSITE-ProRule" id="PRU00473"/>
    </source>
</evidence>
<feature type="transmembrane region" description="Helical" evidence="6">
    <location>
        <begin position="12"/>
        <end position="31"/>
    </location>
</feature>
<dbReference type="SUPFAM" id="SSF103088">
    <property type="entry name" value="OmpA-like"/>
    <property type="match status" value="1"/>
</dbReference>
<comment type="caution">
    <text evidence="8">The sequence shown here is derived from an EMBL/GenBank/DDBJ whole genome shotgun (WGS) entry which is preliminary data.</text>
</comment>
<evidence type="ECO:0000256" key="5">
    <source>
        <dbReference type="SAM" id="Coils"/>
    </source>
</evidence>
<feature type="coiled-coil region" evidence="5">
    <location>
        <begin position="37"/>
        <end position="107"/>
    </location>
</feature>
<dbReference type="PANTHER" id="PTHR30329:SF21">
    <property type="entry name" value="LIPOPROTEIN YIAD-RELATED"/>
    <property type="match status" value="1"/>
</dbReference>
<dbReference type="Proteomes" id="UP000321638">
    <property type="component" value="Unassembled WGS sequence"/>
</dbReference>
<evidence type="ECO:0000313" key="8">
    <source>
        <dbReference type="EMBL" id="TXL74784.1"/>
    </source>
</evidence>
<dbReference type="PRINTS" id="PR01021">
    <property type="entry name" value="OMPADOMAIN"/>
</dbReference>
<dbReference type="InterPro" id="IPR006665">
    <property type="entry name" value="OmpA-like"/>
</dbReference>
<dbReference type="CDD" id="cd07185">
    <property type="entry name" value="OmpA_C-like"/>
    <property type="match status" value="1"/>
</dbReference>
<dbReference type="InterPro" id="IPR006664">
    <property type="entry name" value="OMP_bac"/>
</dbReference>
<keyword evidence="2 4" id="KW-0472">Membrane</keyword>
<proteinExistence type="predicted"/>
<dbReference type="OrthoDB" id="5525824at2"/>
<dbReference type="Gene3D" id="3.30.1330.60">
    <property type="entry name" value="OmpA-like domain"/>
    <property type="match status" value="1"/>
</dbReference>
<dbReference type="EMBL" id="VDUZ01000016">
    <property type="protein sequence ID" value="TXL74784.1"/>
    <property type="molecule type" value="Genomic_DNA"/>
</dbReference>
<sequence length="303" mass="31447">MSDREVVMNRIMGITVVVLAIVGAVLALWSLPGTPLADRTKAELAQAAAARDAAEKALASARAEVDRALAADATARADAAKAVAAAREEGERNLTAARAEANKAIAAARVEAEKSLGSEKEAALREAVEQAVKSAKADGEKAAAALRDQLGQCQAAAAKKPDADSARCATATPPATGPVDATDIGRELDTNGSIALYGIQFDIGSAKLTDESRASIDELAKLMKSDSDLKLLIVGHTDSQGDFATNRTLSEQRAQAVVTDLVARLGADRTRLSSAGIADLSPLATNDTEAGRARNRRVEIVKR</sequence>
<keyword evidence="6" id="KW-0812">Transmembrane</keyword>
<evidence type="ECO:0000313" key="9">
    <source>
        <dbReference type="Proteomes" id="UP000321638"/>
    </source>
</evidence>
<dbReference type="PANTHER" id="PTHR30329">
    <property type="entry name" value="STATOR ELEMENT OF FLAGELLAR MOTOR COMPLEX"/>
    <property type="match status" value="1"/>
</dbReference>
<evidence type="ECO:0000256" key="2">
    <source>
        <dbReference type="ARBA" id="ARBA00023136"/>
    </source>
</evidence>